<evidence type="ECO:0000256" key="2">
    <source>
        <dbReference type="ARBA" id="ARBA00023180"/>
    </source>
</evidence>
<dbReference type="Gene3D" id="3.40.50.300">
    <property type="entry name" value="P-loop containing nucleotide triphosphate hydrolases"/>
    <property type="match status" value="1"/>
</dbReference>
<name>A0A9D2QKK5_9FIRM</name>
<dbReference type="EMBL" id="DWVS01000327">
    <property type="protein sequence ID" value="HJC88848.1"/>
    <property type="molecule type" value="Genomic_DNA"/>
</dbReference>
<sequence length="407" mass="47194">MKGNKTELSFICIGFQKCGTTSLYDLLKQHSDIYLTEDVKEPMFYRVPFVRRILGRDWYRKRYFGHLEEAGRMEPDARRRASENVGLLTGRRGSAAAAGVSAAGSSATEEDSAAAQKKSSPSSAPAQTDVSSVWKSEAEVFVSRSSDGQPSPLYPGEINAGLGFNGCARLLGKDFSPKTKLIFMMRDPADRCYSAYKYFLALGFLPMSVVADDKKRGHAAAFDSYVRSVLFNPRRRKEIMKHRMKYLCFSQGNYAYCIQEYLRYFPRENMKFVFFEEFVRDEELMTKDILDFLHIPQDPEMTFNVKSNETNFRAASPFRSKIMYLLQGTYYTTFEFLNMKRFCPGFFRNFMAFYDWTMDQCTRPETDTSKMLPSTRKLLNRYYRNQIRQVEELAGRNVPERWARKDN</sequence>
<dbReference type="PANTHER" id="PTHR10605">
    <property type="entry name" value="HEPARAN SULFATE SULFOTRANSFERASE"/>
    <property type="match status" value="1"/>
</dbReference>
<organism evidence="5 6">
    <name type="scientific">Candidatus Eisenbergiella intestinigallinarum</name>
    <dbReference type="NCBI Taxonomy" id="2838549"/>
    <lineage>
        <taxon>Bacteria</taxon>
        <taxon>Bacillati</taxon>
        <taxon>Bacillota</taxon>
        <taxon>Clostridia</taxon>
        <taxon>Lachnospirales</taxon>
        <taxon>Lachnospiraceae</taxon>
        <taxon>Eisenbergiella</taxon>
    </lineage>
</organism>
<feature type="domain" description="Sulfotransferase" evidence="4">
    <location>
        <begin position="175"/>
        <end position="300"/>
    </location>
</feature>
<dbReference type="Proteomes" id="UP000823922">
    <property type="component" value="Unassembled WGS sequence"/>
</dbReference>
<evidence type="ECO:0000256" key="3">
    <source>
        <dbReference type="SAM" id="MobiDB-lite"/>
    </source>
</evidence>
<dbReference type="SUPFAM" id="SSF52540">
    <property type="entry name" value="P-loop containing nucleoside triphosphate hydrolases"/>
    <property type="match status" value="1"/>
</dbReference>
<comment type="caution">
    <text evidence="5">The sequence shown here is derived from an EMBL/GenBank/DDBJ whole genome shotgun (WGS) entry which is preliminary data.</text>
</comment>
<keyword evidence="1" id="KW-0808">Transferase</keyword>
<evidence type="ECO:0000256" key="1">
    <source>
        <dbReference type="ARBA" id="ARBA00022679"/>
    </source>
</evidence>
<evidence type="ECO:0000259" key="4">
    <source>
        <dbReference type="Pfam" id="PF00685"/>
    </source>
</evidence>
<dbReference type="InterPro" id="IPR027417">
    <property type="entry name" value="P-loop_NTPase"/>
</dbReference>
<gene>
    <name evidence="5" type="ORF">H9926_12635</name>
</gene>
<reference evidence="5" key="1">
    <citation type="journal article" date="2021" name="PeerJ">
        <title>Extensive microbial diversity within the chicken gut microbiome revealed by metagenomics and culture.</title>
        <authorList>
            <person name="Gilroy R."/>
            <person name="Ravi A."/>
            <person name="Getino M."/>
            <person name="Pursley I."/>
            <person name="Horton D.L."/>
            <person name="Alikhan N.F."/>
            <person name="Baker D."/>
            <person name="Gharbi K."/>
            <person name="Hall N."/>
            <person name="Watson M."/>
            <person name="Adriaenssens E.M."/>
            <person name="Foster-Nyarko E."/>
            <person name="Jarju S."/>
            <person name="Secka A."/>
            <person name="Antonio M."/>
            <person name="Oren A."/>
            <person name="Chaudhuri R.R."/>
            <person name="La Ragione R."/>
            <person name="Hildebrand F."/>
            <person name="Pallen M.J."/>
        </authorList>
    </citation>
    <scope>NUCLEOTIDE SEQUENCE</scope>
    <source>
        <strain evidence="5">ChiBcec1-1630</strain>
    </source>
</reference>
<feature type="region of interest" description="Disordered" evidence="3">
    <location>
        <begin position="99"/>
        <end position="130"/>
    </location>
</feature>
<dbReference type="PANTHER" id="PTHR10605:SF56">
    <property type="entry name" value="BIFUNCTIONAL HEPARAN SULFATE N-DEACETYLASE_N-SULFOTRANSFERASE"/>
    <property type="match status" value="1"/>
</dbReference>
<proteinExistence type="predicted"/>
<evidence type="ECO:0000313" key="6">
    <source>
        <dbReference type="Proteomes" id="UP000823922"/>
    </source>
</evidence>
<reference evidence="5" key="2">
    <citation type="submission" date="2021-04" db="EMBL/GenBank/DDBJ databases">
        <authorList>
            <person name="Gilroy R."/>
        </authorList>
    </citation>
    <scope>NUCLEOTIDE SEQUENCE</scope>
    <source>
        <strain evidence="5">ChiBcec1-1630</strain>
    </source>
</reference>
<evidence type="ECO:0000313" key="5">
    <source>
        <dbReference type="EMBL" id="HJC88848.1"/>
    </source>
</evidence>
<keyword evidence="2" id="KW-0325">Glycoprotein</keyword>
<dbReference type="InterPro" id="IPR000863">
    <property type="entry name" value="Sulfotransferase_dom"/>
</dbReference>
<dbReference type="GO" id="GO:0008146">
    <property type="term" value="F:sulfotransferase activity"/>
    <property type="evidence" value="ECO:0007669"/>
    <property type="project" value="InterPro"/>
</dbReference>
<dbReference type="InterPro" id="IPR037359">
    <property type="entry name" value="NST/OST"/>
</dbReference>
<feature type="compositionally biased region" description="Low complexity" evidence="3">
    <location>
        <begin position="99"/>
        <end position="127"/>
    </location>
</feature>
<protein>
    <submittedName>
        <fullName evidence="5">Sulfotransferase domain-containing protein</fullName>
    </submittedName>
</protein>
<accession>A0A9D2QKK5</accession>
<dbReference type="Pfam" id="PF00685">
    <property type="entry name" value="Sulfotransfer_1"/>
    <property type="match status" value="1"/>
</dbReference>
<dbReference type="AlphaFoldDB" id="A0A9D2QKK5"/>